<feature type="region of interest" description="Disordered" evidence="1">
    <location>
        <begin position="73"/>
        <end position="95"/>
    </location>
</feature>
<reference evidence="2 3" key="1">
    <citation type="submission" date="2022-01" db="EMBL/GenBank/DDBJ databases">
        <authorList>
            <person name="Xiong W."/>
            <person name="Schranz E."/>
        </authorList>
    </citation>
    <scope>NUCLEOTIDE SEQUENCE [LARGE SCALE GENOMIC DNA]</scope>
</reference>
<evidence type="ECO:0000256" key="1">
    <source>
        <dbReference type="SAM" id="MobiDB-lite"/>
    </source>
</evidence>
<evidence type="ECO:0000313" key="3">
    <source>
        <dbReference type="Proteomes" id="UP001157418"/>
    </source>
</evidence>
<comment type="caution">
    <text evidence="2">The sequence shown here is derived from an EMBL/GenBank/DDBJ whole genome shotgun (WGS) entry which is preliminary data.</text>
</comment>
<name>A0AAU9NBS3_9ASTR</name>
<dbReference type="Proteomes" id="UP001157418">
    <property type="component" value="Unassembled WGS sequence"/>
</dbReference>
<keyword evidence="3" id="KW-1185">Reference proteome</keyword>
<organism evidence="2 3">
    <name type="scientific">Lactuca virosa</name>
    <dbReference type="NCBI Taxonomy" id="75947"/>
    <lineage>
        <taxon>Eukaryota</taxon>
        <taxon>Viridiplantae</taxon>
        <taxon>Streptophyta</taxon>
        <taxon>Embryophyta</taxon>
        <taxon>Tracheophyta</taxon>
        <taxon>Spermatophyta</taxon>
        <taxon>Magnoliopsida</taxon>
        <taxon>eudicotyledons</taxon>
        <taxon>Gunneridae</taxon>
        <taxon>Pentapetalae</taxon>
        <taxon>asterids</taxon>
        <taxon>campanulids</taxon>
        <taxon>Asterales</taxon>
        <taxon>Asteraceae</taxon>
        <taxon>Cichorioideae</taxon>
        <taxon>Cichorieae</taxon>
        <taxon>Lactucinae</taxon>
        <taxon>Lactuca</taxon>
    </lineage>
</organism>
<evidence type="ECO:0000313" key="2">
    <source>
        <dbReference type="EMBL" id="CAH1430888.1"/>
    </source>
</evidence>
<dbReference type="AlphaFoldDB" id="A0AAU9NBS3"/>
<gene>
    <name evidence="2" type="ORF">LVIROSA_LOCUS17632</name>
</gene>
<accession>A0AAU9NBS3</accession>
<protein>
    <submittedName>
        <fullName evidence="2">Uncharacterized protein</fullName>
    </submittedName>
</protein>
<sequence length="95" mass="9968">MHIRCELSFFRTKRIRSPHGELLGRMNCLPSSSRSYDDSSYISGGAYRYGALAIGAAPGTRSILNSTCLSGGTLGNSSGNTSANSLTTGTSETDV</sequence>
<dbReference type="EMBL" id="CAKMRJ010003334">
    <property type="protein sequence ID" value="CAH1430888.1"/>
    <property type="molecule type" value="Genomic_DNA"/>
</dbReference>
<proteinExistence type="predicted"/>